<proteinExistence type="predicted"/>
<comment type="caution">
    <text evidence="1">The sequence shown here is derived from an EMBL/GenBank/DDBJ whole genome shotgun (WGS) entry which is preliminary data.</text>
</comment>
<name>A0A0D0NPG6_9RHOB</name>
<dbReference type="EMBL" id="AONG01000006">
    <property type="protein sequence ID" value="KIQ70160.1"/>
    <property type="molecule type" value="Genomic_DNA"/>
</dbReference>
<dbReference type="STRING" id="1123501.Wenmar_01117"/>
<gene>
    <name evidence="1" type="ORF">Wenmar_01117</name>
</gene>
<dbReference type="AlphaFoldDB" id="A0A0D0NPG6"/>
<dbReference type="RefSeq" id="WP_018302897.1">
    <property type="nucleotide sequence ID" value="NZ_KB902288.1"/>
</dbReference>
<evidence type="ECO:0000313" key="2">
    <source>
        <dbReference type="Proteomes" id="UP000035100"/>
    </source>
</evidence>
<evidence type="ECO:0000313" key="1">
    <source>
        <dbReference type="EMBL" id="KIQ70160.1"/>
    </source>
</evidence>
<accession>A0A0D0NPG6</accession>
<organism evidence="1 2">
    <name type="scientific">Wenxinia marina DSM 24838</name>
    <dbReference type="NCBI Taxonomy" id="1123501"/>
    <lineage>
        <taxon>Bacteria</taxon>
        <taxon>Pseudomonadati</taxon>
        <taxon>Pseudomonadota</taxon>
        <taxon>Alphaproteobacteria</taxon>
        <taxon>Rhodobacterales</taxon>
        <taxon>Roseobacteraceae</taxon>
        <taxon>Wenxinia</taxon>
    </lineage>
</organism>
<keyword evidence="2" id="KW-1185">Reference proteome</keyword>
<protein>
    <submittedName>
        <fullName evidence="1">Uncharacterized protein</fullName>
    </submittedName>
</protein>
<reference evidence="1 2" key="1">
    <citation type="submission" date="2013-01" db="EMBL/GenBank/DDBJ databases">
        <authorList>
            <person name="Fiebig A."/>
            <person name="Goeker M."/>
            <person name="Klenk H.-P.P."/>
        </authorList>
    </citation>
    <scope>NUCLEOTIDE SEQUENCE [LARGE SCALE GENOMIC DNA]</scope>
    <source>
        <strain evidence="1 2">DSM 24838</strain>
    </source>
</reference>
<sequence length="119" mass="11681">MARAATPRRTRALWLSFLLACQLMLAGEFVSVARGLAAGQPGLPFCLGGVTLTLPDGGGATVMACPDGILALSALPPPPAPPLRPPGASPVAAVALPAAPPAPPHAVAGFAARAPPVPV</sequence>
<dbReference type="Proteomes" id="UP000035100">
    <property type="component" value="Unassembled WGS sequence"/>
</dbReference>